<dbReference type="Proteomes" id="UP000596035">
    <property type="component" value="Chromosome"/>
</dbReference>
<dbReference type="Proteomes" id="UP000196710">
    <property type="component" value="Chromosome"/>
</dbReference>
<feature type="compositionally biased region" description="Basic and acidic residues" evidence="1">
    <location>
        <begin position="63"/>
        <end position="72"/>
    </location>
</feature>
<dbReference type="AlphaFoldDB" id="A0A1Z2XUG2"/>
<organism evidence="3 5">
    <name type="scientific">Acutalibacter muris</name>
    <dbReference type="NCBI Taxonomy" id="1796620"/>
    <lineage>
        <taxon>Bacteria</taxon>
        <taxon>Bacillati</taxon>
        <taxon>Bacillota</taxon>
        <taxon>Clostridia</taxon>
        <taxon>Eubacteriales</taxon>
        <taxon>Acutalibacteraceae</taxon>
        <taxon>Acutalibacter</taxon>
    </lineage>
</organism>
<proteinExistence type="predicted"/>
<dbReference type="RefSeq" id="WP_066538662.1">
    <property type="nucleotide sequence ID" value="NZ_CAJTCQ010000001.1"/>
</dbReference>
<gene>
    <name evidence="2" type="ORF">ADH66_16320</name>
    <name evidence="3" type="ORF">I5Q82_06710</name>
</gene>
<evidence type="ECO:0000313" key="4">
    <source>
        <dbReference type="Proteomes" id="UP000196710"/>
    </source>
</evidence>
<dbReference type="KEGG" id="amur:ADH66_16320"/>
<evidence type="ECO:0000313" key="2">
    <source>
        <dbReference type="EMBL" id="ASB42086.1"/>
    </source>
</evidence>
<reference evidence="3 5" key="3">
    <citation type="submission" date="2020-11" db="EMBL/GenBank/DDBJ databases">
        <title>Closed and high quality bacterial genomes of the OMM12 community.</title>
        <authorList>
            <person name="Marbouty M."/>
            <person name="Lamy-Besnier Q."/>
            <person name="Debarbieux L."/>
            <person name="Koszul R."/>
        </authorList>
    </citation>
    <scope>NUCLEOTIDE SEQUENCE [LARGE SCALE GENOMIC DNA]</scope>
    <source>
        <strain evidence="3 5">KB18</strain>
    </source>
</reference>
<reference evidence="2" key="1">
    <citation type="journal article" date="2017" name="Genome Announc.">
        <title>High-Quality Whole-Genome Sequences of the Oligo-Mouse-Microbiota Bacterial Community.</title>
        <authorList>
            <person name="Garzetti D."/>
            <person name="Brugiroux S."/>
            <person name="Bunk B."/>
            <person name="Pukall R."/>
            <person name="McCoy K.D."/>
            <person name="Macpherson A.J."/>
            <person name="Stecher B."/>
        </authorList>
    </citation>
    <scope>NUCLEOTIDE SEQUENCE</scope>
    <source>
        <strain evidence="2">KB18</strain>
    </source>
</reference>
<reference evidence="4" key="2">
    <citation type="submission" date="2017-05" db="EMBL/GenBank/DDBJ databases">
        <title>Improved OligoMM genomes.</title>
        <authorList>
            <person name="Garzetti D."/>
        </authorList>
    </citation>
    <scope>NUCLEOTIDE SEQUENCE [LARGE SCALE GENOMIC DNA]</scope>
    <source>
        <strain evidence="4">KB18</strain>
    </source>
</reference>
<protein>
    <submittedName>
        <fullName evidence="3">Uncharacterized protein</fullName>
    </submittedName>
</protein>
<dbReference type="EMBL" id="CP021422">
    <property type="protein sequence ID" value="ASB42086.1"/>
    <property type="molecule type" value="Genomic_DNA"/>
</dbReference>
<feature type="region of interest" description="Disordered" evidence="1">
    <location>
        <begin position="49"/>
        <end position="72"/>
    </location>
</feature>
<name>A0A1Z2XUG2_9FIRM</name>
<evidence type="ECO:0000313" key="5">
    <source>
        <dbReference type="Proteomes" id="UP000596035"/>
    </source>
</evidence>
<sequence length="72" mass="7989">MRKKTSPLFGGSVPVSCAYCDYNASPAGDPVCRLGLKLPESGKCGRYRYNPLLREPKNPPPLPEHDPEEFKL</sequence>
<evidence type="ECO:0000256" key="1">
    <source>
        <dbReference type="SAM" id="MobiDB-lite"/>
    </source>
</evidence>
<keyword evidence="4" id="KW-1185">Reference proteome</keyword>
<evidence type="ECO:0000313" key="3">
    <source>
        <dbReference type="EMBL" id="QQR31356.1"/>
    </source>
</evidence>
<accession>A0A1Z2XUG2</accession>
<dbReference type="EMBL" id="CP065321">
    <property type="protein sequence ID" value="QQR31356.1"/>
    <property type="molecule type" value="Genomic_DNA"/>
</dbReference>